<evidence type="ECO:0000256" key="2">
    <source>
        <dbReference type="SAM" id="Phobius"/>
    </source>
</evidence>
<dbReference type="RefSeq" id="WP_303305061.1">
    <property type="nucleotide sequence ID" value="NZ_JAODOP010000004.1"/>
</dbReference>
<feature type="compositionally biased region" description="Basic and acidic residues" evidence="1">
    <location>
        <begin position="159"/>
        <end position="169"/>
    </location>
</feature>
<name>A0ABU7XPQ6_9FLAO</name>
<feature type="region of interest" description="Disordered" evidence="1">
    <location>
        <begin position="141"/>
        <end position="169"/>
    </location>
</feature>
<dbReference type="Gene3D" id="1.20.120.1490">
    <property type="match status" value="1"/>
</dbReference>
<feature type="transmembrane region" description="Helical" evidence="2">
    <location>
        <begin position="6"/>
        <end position="27"/>
    </location>
</feature>
<gene>
    <name evidence="3" type="ORF">N1F79_06080</name>
</gene>
<evidence type="ECO:0000256" key="1">
    <source>
        <dbReference type="SAM" id="MobiDB-lite"/>
    </source>
</evidence>
<keyword evidence="2" id="KW-1133">Transmembrane helix</keyword>
<protein>
    <recommendedName>
        <fullName evidence="5">Periplasmic heavy metal sensor</fullName>
    </recommendedName>
</protein>
<evidence type="ECO:0008006" key="5">
    <source>
        <dbReference type="Google" id="ProtNLM"/>
    </source>
</evidence>
<comment type="caution">
    <text evidence="3">The sequence shown here is derived from an EMBL/GenBank/DDBJ whole genome shotgun (WGS) entry which is preliminary data.</text>
</comment>
<organism evidence="3 4">
    <name type="scientific">Flavivirga spongiicola</name>
    <dbReference type="NCBI Taxonomy" id="421621"/>
    <lineage>
        <taxon>Bacteria</taxon>
        <taxon>Pseudomonadati</taxon>
        <taxon>Bacteroidota</taxon>
        <taxon>Flavobacteriia</taxon>
        <taxon>Flavobacteriales</taxon>
        <taxon>Flavobacteriaceae</taxon>
        <taxon>Flavivirga</taxon>
    </lineage>
</organism>
<keyword evidence="2" id="KW-0472">Membrane</keyword>
<reference evidence="3 4" key="1">
    <citation type="submission" date="2022-09" db="EMBL/GenBank/DDBJ databases">
        <title>Genome sequencing of Flavivirga sp. MEBiC05379.</title>
        <authorList>
            <person name="Oh H.-M."/>
            <person name="Kwon K.K."/>
            <person name="Park M.J."/>
            <person name="Yang S.-H."/>
        </authorList>
    </citation>
    <scope>NUCLEOTIDE SEQUENCE [LARGE SCALE GENOMIC DNA]</scope>
    <source>
        <strain evidence="3 4">MEBiC05379</strain>
    </source>
</reference>
<keyword evidence="4" id="KW-1185">Reference proteome</keyword>
<keyword evidence="2" id="KW-0812">Transmembrane</keyword>
<evidence type="ECO:0000313" key="4">
    <source>
        <dbReference type="Proteomes" id="UP001337305"/>
    </source>
</evidence>
<accession>A0ABU7XPQ6</accession>
<dbReference type="EMBL" id="JAODOP010000004">
    <property type="protein sequence ID" value="MEF3832688.1"/>
    <property type="molecule type" value="Genomic_DNA"/>
</dbReference>
<proteinExistence type="predicted"/>
<sequence length="169" mass="19995">MKKNLLLYILLVFLIVVNGFFLFNYLGSSDKIENRNRSNGPADFIVKELNFDGDQMLEFERVNREHHHKMRRISRNIKQLKDALFNRISDVSLNENSIDSITTLIGEKEKEKDMEVFYHFKDIQELCNDKQKEKLKKIINDALHKRGKKEQRPPLRNGNGEHRPPPPKH</sequence>
<evidence type="ECO:0000313" key="3">
    <source>
        <dbReference type="EMBL" id="MEF3832688.1"/>
    </source>
</evidence>
<dbReference type="Proteomes" id="UP001337305">
    <property type="component" value="Unassembled WGS sequence"/>
</dbReference>